<sequence>MRSGADLACPHADRNLFQTAMSQILLTCWPYISGREWDSEERWLTWAAHLLYERVDLLKINNGPGDLRIVGLVGFLIKMSKLCSVRERVYSASSVGKISCVGNTFGY</sequence>
<reference evidence="1 2" key="1">
    <citation type="journal article" date="2021" name="Elife">
        <title>Chloroplast acquisition without the gene transfer in kleptoplastic sea slugs, Plakobranchus ocellatus.</title>
        <authorList>
            <person name="Maeda T."/>
            <person name="Takahashi S."/>
            <person name="Yoshida T."/>
            <person name="Shimamura S."/>
            <person name="Takaki Y."/>
            <person name="Nagai Y."/>
            <person name="Toyoda A."/>
            <person name="Suzuki Y."/>
            <person name="Arimoto A."/>
            <person name="Ishii H."/>
            <person name="Satoh N."/>
            <person name="Nishiyama T."/>
            <person name="Hasebe M."/>
            <person name="Maruyama T."/>
            <person name="Minagawa J."/>
            <person name="Obokata J."/>
            <person name="Shigenobu S."/>
        </authorList>
    </citation>
    <scope>NUCLEOTIDE SEQUENCE [LARGE SCALE GENOMIC DNA]</scope>
</reference>
<evidence type="ECO:0000313" key="2">
    <source>
        <dbReference type="Proteomes" id="UP000735302"/>
    </source>
</evidence>
<keyword evidence="2" id="KW-1185">Reference proteome</keyword>
<name>A0AAV4DHT2_9GAST</name>
<dbReference type="Proteomes" id="UP000735302">
    <property type="component" value="Unassembled WGS sequence"/>
</dbReference>
<comment type="caution">
    <text evidence="1">The sequence shown here is derived from an EMBL/GenBank/DDBJ whole genome shotgun (WGS) entry which is preliminary data.</text>
</comment>
<dbReference type="AlphaFoldDB" id="A0AAV4DHT2"/>
<proteinExistence type="predicted"/>
<accession>A0AAV4DHT2</accession>
<protein>
    <submittedName>
        <fullName evidence="1">Uncharacterized protein</fullName>
    </submittedName>
</protein>
<evidence type="ECO:0000313" key="1">
    <source>
        <dbReference type="EMBL" id="GFO43690.1"/>
    </source>
</evidence>
<organism evidence="1 2">
    <name type="scientific">Plakobranchus ocellatus</name>
    <dbReference type="NCBI Taxonomy" id="259542"/>
    <lineage>
        <taxon>Eukaryota</taxon>
        <taxon>Metazoa</taxon>
        <taxon>Spiralia</taxon>
        <taxon>Lophotrochozoa</taxon>
        <taxon>Mollusca</taxon>
        <taxon>Gastropoda</taxon>
        <taxon>Heterobranchia</taxon>
        <taxon>Euthyneura</taxon>
        <taxon>Panpulmonata</taxon>
        <taxon>Sacoglossa</taxon>
        <taxon>Placobranchoidea</taxon>
        <taxon>Plakobranchidae</taxon>
        <taxon>Plakobranchus</taxon>
    </lineage>
</organism>
<gene>
    <name evidence="1" type="ORF">PoB_007019500</name>
</gene>
<dbReference type="EMBL" id="BLXT01007896">
    <property type="protein sequence ID" value="GFO43690.1"/>
    <property type="molecule type" value="Genomic_DNA"/>
</dbReference>